<dbReference type="CDD" id="cd07377">
    <property type="entry name" value="WHTH_GntR"/>
    <property type="match status" value="1"/>
</dbReference>
<dbReference type="PANTHER" id="PTHR44846:SF17">
    <property type="entry name" value="GNTR-FAMILY TRANSCRIPTIONAL REGULATOR"/>
    <property type="match status" value="1"/>
</dbReference>
<dbReference type="EMBL" id="JAVREN010000004">
    <property type="protein sequence ID" value="MDT0306100.1"/>
    <property type="molecule type" value="Genomic_DNA"/>
</dbReference>
<keyword evidence="1" id="KW-0805">Transcription regulation</keyword>
<proteinExistence type="predicted"/>
<keyword evidence="3" id="KW-0804">Transcription</keyword>
<keyword evidence="2" id="KW-0238">DNA-binding</keyword>
<dbReference type="SMART" id="SM00345">
    <property type="entry name" value="HTH_GNTR"/>
    <property type="match status" value="1"/>
</dbReference>
<organism evidence="5 6">
    <name type="scientific">Streptomyces boetiae</name>
    <dbReference type="NCBI Taxonomy" id="3075541"/>
    <lineage>
        <taxon>Bacteria</taxon>
        <taxon>Bacillati</taxon>
        <taxon>Actinomycetota</taxon>
        <taxon>Actinomycetes</taxon>
        <taxon>Kitasatosporales</taxon>
        <taxon>Streptomycetaceae</taxon>
        <taxon>Streptomyces</taxon>
    </lineage>
</organism>
<name>A0ABU2L3G2_9ACTN</name>
<dbReference type="InterPro" id="IPR036388">
    <property type="entry name" value="WH-like_DNA-bd_sf"/>
</dbReference>
<evidence type="ECO:0000259" key="4">
    <source>
        <dbReference type="PROSITE" id="PS50949"/>
    </source>
</evidence>
<dbReference type="PANTHER" id="PTHR44846">
    <property type="entry name" value="MANNOSYL-D-GLYCERATE TRANSPORT/METABOLISM SYSTEM REPRESSOR MNGR-RELATED"/>
    <property type="match status" value="1"/>
</dbReference>
<sequence length="256" mass="27927">MTERLKDYNELADELRRLIRNGTYAPGAPLPTVDALVQRYGLSRRPVREAIKVLVTEGLVNPGRGKRPTTVRDFTRIRIPFSRYSGVLAAGGSKGPWESALAAQGLEGEMKTVLVDQRPVGGETADLLGVAPGTEVVYRLRHACIADEVQQVQQAWYPPEVASQADLDRKTKITGGVYGALAESGLTPATATEVLRGRMPTREEATLMRTGSGVPLLTVERITRDPERRVLELLRVTAPADRIEFVYQDLPLAGGA</sequence>
<dbReference type="Pfam" id="PF00392">
    <property type="entry name" value="GntR"/>
    <property type="match status" value="1"/>
</dbReference>
<dbReference type="InterPro" id="IPR028978">
    <property type="entry name" value="Chorismate_lyase_/UTRA_dom_sf"/>
</dbReference>
<evidence type="ECO:0000313" key="6">
    <source>
        <dbReference type="Proteomes" id="UP001183388"/>
    </source>
</evidence>
<dbReference type="PROSITE" id="PS50949">
    <property type="entry name" value="HTH_GNTR"/>
    <property type="match status" value="1"/>
</dbReference>
<dbReference type="InterPro" id="IPR036390">
    <property type="entry name" value="WH_DNA-bd_sf"/>
</dbReference>
<dbReference type="Proteomes" id="UP001183388">
    <property type="component" value="Unassembled WGS sequence"/>
</dbReference>
<gene>
    <name evidence="5" type="ORF">RM780_03870</name>
</gene>
<dbReference type="SUPFAM" id="SSF46785">
    <property type="entry name" value="Winged helix' DNA-binding domain"/>
    <property type="match status" value="1"/>
</dbReference>
<dbReference type="Gene3D" id="3.40.1410.10">
    <property type="entry name" value="Chorismate lyase-like"/>
    <property type="match status" value="1"/>
</dbReference>
<dbReference type="SMART" id="SM00866">
    <property type="entry name" value="UTRA"/>
    <property type="match status" value="1"/>
</dbReference>
<evidence type="ECO:0000256" key="1">
    <source>
        <dbReference type="ARBA" id="ARBA00023015"/>
    </source>
</evidence>
<feature type="domain" description="HTH gntR-type" evidence="4">
    <location>
        <begin position="5"/>
        <end position="74"/>
    </location>
</feature>
<evidence type="ECO:0000313" key="5">
    <source>
        <dbReference type="EMBL" id="MDT0306100.1"/>
    </source>
</evidence>
<dbReference type="Pfam" id="PF07702">
    <property type="entry name" value="UTRA"/>
    <property type="match status" value="1"/>
</dbReference>
<keyword evidence="6" id="KW-1185">Reference proteome</keyword>
<dbReference type="RefSeq" id="WP_311629019.1">
    <property type="nucleotide sequence ID" value="NZ_JAVREN010000004.1"/>
</dbReference>
<accession>A0ABU2L3G2</accession>
<dbReference type="InterPro" id="IPR011663">
    <property type="entry name" value="UTRA"/>
</dbReference>
<dbReference type="PRINTS" id="PR00035">
    <property type="entry name" value="HTHGNTR"/>
</dbReference>
<reference evidence="6" key="1">
    <citation type="submission" date="2023-07" db="EMBL/GenBank/DDBJ databases">
        <title>30 novel species of actinomycetes from the DSMZ collection.</title>
        <authorList>
            <person name="Nouioui I."/>
        </authorList>
    </citation>
    <scope>NUCLEOTIDE SEQUENCE [LARGE SCALE GENOMIC DNA]</scope>
    <source>
        <strain evidence="6">DSM 44917</strain>
    </source>
</reference>
<evidence type="ECO:0000256" key="2">
    <source>
        <dbReference type="ARBA" id="ARBA00023125"/>
    </source>
</evidence>
<dbReference type="Gene3D" id="1.10.10.10">
    <property type="entry name" value="Winged helix-like DNA-binding domain superfamily/Winged helix DNA-binding domain"/>
    <property type="match status" value="1"/>
</dbReference>
<evidence type="ECO:0000256" key="3">
    <source>
        <dbReference type="ARBA" id="ARBA00023163"/>
    </source>
</evidence>
<dbReference type="InterPro" id="IPR000524">
    <property type="entry name" value="Tscrpt_reg_HTH_GntR"/>
</dbReference>
<dbReference type="SUPFAM" id="SSF64288">
    <property type="entry name" value="Chorismate lyase-like"/>
    <property type="match status" value="1"/>
</dbReference>
<comment type="caution">
    <text evidence="5">The sequence shown here is derived from an EMBL/GenBank/DDBJ whole genome shotgun (WGS) entry which is preliminary data.</text>
</comment>
<dbReference type="InterPro" id="IPR050679">
    <property type="entry name" value="Bact_HTH_transcr_reg"/>
</dbReference>
<protein>
    <submittedName>
        <fullName evidence="5">GntR family transcriptional regulator</fullName>
    </submittedName>
</protein>